<accession>A0A4S2HDW1</accession>
<name>A0A4S2HDW1_9PROT</name>
<dbReference type="InterPro" id="IPR035086">
    <property type="entry name" value="DgcN-like_C"/>
</dbReference>
<gene>
    <name evidence="3" type="ORF">E5162_02650</name>
</gene>
<proteinExistence type="predicted"/>
<dbReference type="Pfam" id="PF07755">
    <property type="entry name" value="DUF1611"/>
    <property type="match status" value="1"/>
</dbReference>
<evidence type="ECO:0000259" key="1">
    <source>
        <dbReference type="Pfam" id="PF07755"/>
    </source>
</evidence>
<evidence type="ECO:0000259" key="2">
    <source>
        <dbReference type="Pfam" id="PF17396"/>
    </source>
</evidence>
<dbReference type="OrthoDB" id="9778498at2"/>
<comment type="caution">
    <text evidence="3">The sequence shown here is derived from an EMBL/GenBank/DDBJ whole genome shotgun (WGS) entry which is preliminary data.</text>
</comment>
<feature type="domain" description="D-glutamate N-acetyltransferase-like N-terminal" evidence="2">
    <location>
        <begin position="63"/>
        <end position="146"/>
    </location>
</feature>
<dbReference type="InterPro" id="IPR035402">
    <property type="entry name" value="DgcN-like_N"/>
</dbReference>
<evidence type="ECO:0000313" key="3">
    <source>
        <dbReference type="EMBL" id="TGY94194.1"/>
    </source>
</evidence>
<dbReference type="InterPro" id="IPR011669">
    <property type="entry name" value="DgcN-like"/>
</dbReference>
<dbReference type="Gene3D" id="3.40.50.300">
    <property type="entry name" value="P-loop containing nucleotide triphosphate hydrolases"/>
    <property type="match status" value="1"/>
</dbReference>
<protein>
    <submittedName>
        <fullName evidence="3">DUF1611 domain-containing protein</fullName>
    </submittedName>
</protein>
<feature type="domain" description="D-glutamate N-acetyltransferase-like C-terminal" evidence="1">
    <location>
        <begin position="152"/>
        <end position="351"/>
    </location>
</feature>
<organism evidence="3 4">
    <name type="scientific">Marinicauda pacifica</name>
    <dbReference type="NCBI Taxonomy" id="1133559"/>
    <lineage>
        <taxon>Bacteria</taxon>
        <taxon>Pseudomonadati</taxon>
        <taxon>Pseudomonadota</taxon>
        <taxon>Alphaproteobacteria</taxon>
        <taxon>Maricaulales</taxon>
        <taxon>Maricaulaceae</taxon>
        <taxon>Marinicauda</taxon>
    </lineage>
</organism>
<dbReference type="SUPFAM" id="SSF52540">
    <property type="entry name" value="P-loop containing nucleoside triphosphate hydrolases"/>
    <property type="match status" value="1"/>
</dbReference>
<dbReference type="InterPro" id="IPR027417">
    <property type="entry name" value="P-loop_NTPase"/>
</dbReference>
<evidence type="ECO:0000313" key="4">
    <source>
        <dbReference type="Proteomes" id="UP000305451"/>
    </source>
</evidence>
<dbReference type="PANTHER" id="PTHR40690">
    <property type="entry name" value="GLL3100 PROTEIN"/>
    <property type="match status" value="1"/>
</dbReference>
<reference evidence="3 4" key="1">
    <citation type="journal article" date="2013" name="Int. J. Syst. Evol. Microbiol.">
        <title>Marinicauda pacifica gen. nov., sp. nov., a prosthecate alphaproteobacterium of the family Hyphomonadaceae isolated from deep seawater.</title>
        <authorList>
            <person name="Zhang X.Y."/>
            <person name="Li G.W."/>
            <person name="Wang C.S."/>
            <person name="Zhang Y.J."/>
            <person name="Xu X.W."/>
            <person name="Li H."/>
            <person name="Liu A."/>
            <person name="Liu C."/>
            <person name="Xie B.B."/>
            <person name="Qin Q.L."/>
            <person name="Xu Z."/>
            <person name="Chen X.L."/>
            <person name="Zhou B.C."/>
            <person name="Zhang Y.Z."/>
        </authorList>
    </citation>
    <scope>NUCLEOTIDE SEQUENCE [LARGE SCALE GENOMIC DNA]</scope>
    <source>
        <strain evidence="3 4">P-1 km-3</strain>
    </source>
</reference>
<dbReference type="Proteomes" id="UP000305451">
    <property type="component" value="Unassembled WGS sequence"/>
</dbReference>
<dbReference type="AlphaFoldDB" id="A0A4S2HDW1"/>
<keyword evidence="4" id="KW-1185">Reference proteome</keyword>
<sequence length="358" mass="37731">MSLATNEDFQGVASIPTGLRTVQLKAPYLIYFGDVRDKGHAKTGLGLIQWRREHCAGQLRGQGCQVDGGLPDMTISQAVAAGVGSIVIGVASEGGTIPKAWINDLAQAARAGLNVVSGMHVRLADFPEIQLAARASGARLLDIRTPPRSIPVGTGEKRSGRRLLTVGTDCAVGKKYTALALEREMRARGMDADFRATGQTGIMIAGTGIPLDCVVSDFLSGAAELLSPAASPDHWDVIEGQGSLSHPSFAGVSLGLLHGAQPDALVLCHDPSRDYLLGAGAGRKFPVLPVSESIEQCLTFARRVNPEARFVGVAINTSALPDDDKAALVDRYERETGLPVVDPIKDGTARIIDRLLGE</sequence>
<dbReference type="Gene3D" id="3.40.50.720">
    <property type="entry name" value="NAD(P)-binding Rossmann-like Domain"/>
    <property type="match status" value="1"/>
</dbReference>
<dbReference type="PANTHER" id="PTHR40690:SF1">
    <property type="entry name" value="DUF1611 DOMAIN-CONTAINING PROTEIN"/>
    <property type="match status" value="1"/>
</dbReference>
<dbReference type="Pfam" id="PF17396">
    <property type="entry name" value="DUF1611_N"/>
    <property type="match status" value="1"/>
</dbReference>
<dbReference type="PIRSF" id="PIRSF026760">
    <property type="entry name" value="UCP026760"/>
    <property type="match status" value="1"/>
</dbReference>
<dbReference type="EMBL" id="SRXV01000001">
    <property type="protein sequence ID" value="TGY94194.1"/>
    <property type="molecule type" value="Genomic_DNA"/>
</dbReference>